<dbReference type="GO" id="GO:0016020">
    <property type="term" value="C:membrane"/>
    <property type="evidence" value="ECO:0007669"/>
    <property type="project" value="UniProtKB-SubCell"/>
</dbReference>
<evidence type="ECO:0000256" key="4">
    <source>
        <dbReference type="ARBA" id="ARBA00022989"/>
    </source>
</evidence>
<keyword evidence="5 6" id="KW-0472">Membrane</keyword>
<comment type="subcellular location">
    <subcellularLocation>
        <location evidence="1">Membrane</location>
        <topology evidence="1">Multi-pass membrane protein</topology>
    </subcellularLocation>
</comment>
<dbReference type="PANTHER" id="PTHR32322:SF2">
    <property type="entry name" value="EAMA DOMAIN-CONTAINING PROTEIN"/>
    <property type="match status" value="1"/>
</dbReference>
<dbReference type="Proteomes" id="UP000831534">
    <property type="component" value="Chromosome"/>
</dbReference>
<dbReference type="AlphaFoldDB" id="A0A8T9MY00"/>
<organism evidence="8 9">
    <name type="scientific">Conchiformibius kuhniae</name>
    <dbReference type="NCBI Taxonomy" id="211502"/>
    <lineage>
        <taxon>Bacteria</taxon>
        <taxon>Pseudomonadati</taxon>
        <taxon>Pseudomonadota</taxon>
        <taxon>Betaproteobacteria</taxon>
        <taxon>Neisseriales</taxon>
        <taxon>Neisseriaceae</taxon>
        <taxon>Conchiformibius</taxon>
    </lineage>
</organism>
<evidence type="ECO:0000313" key="8">
    <source>
        <dbReference type="EMBL" id="UOP05745.1"/>
    </source>
</evidence>
<dbReference type="InterPro" id="IPR037185">
    <property type="entry name" value="EmrE-like"/>
</dbReference>
<feature type="transmembrane region" description="Helical" evidence="6">
    <location>
        <begin position="44"/>
        <end position="61"/>
    </location>
</feature>
<proteinExistence type="inferred from homology"/>
<dbReference type="RefSeq" id="WP_051255506.1">
    <property type="nucleotide sequence ID" value="NZ_CP091521.1"/>
</dbReference>
<feature type="transmembrane region" description="Helical" evidence="6">
    <location>
        <begin position="190"/>
        <end position="211"/>
    </location>
</feature>
<keyword evidence="9" id="KW-1185">Reference proteome</keyword>
<evidence type="ECO:0000313" key="9">
    <source>
        <dbReference type="Proteomes" id="UP000831534"/>
    </source>
</evidence>
<feature type="transmembrane region" description="Helical" evidence="6">
    <location>
        <begin position="254"/>
        <end position="273"/>
    </location>
</feature>
<feature type="transmembrane region" description="Helical" evidence="6">
    <location>
        <begin position="163"/>
        <end position="183"/>
    </location>
</feature>
<dbReference type="KEGG" id="ckh:LVJ77_02285"/>
<dbReference type="InterPro" id="IPR000620">
    <property type="entry name" value="EamA_dom"/>
</dbReference>
<gene>
    <name evidence="8" type="ORF">LVJ77_02285</name>
</gene>
<dbReference type="PANTHER" id="PTHR32322">
    <property type="entry name" value="INNER MEMBRANE TRANSPORTER"/>
    <property type="match status" value="1"/>
</dbReference>
<evidence type="ECO:0000259" key="7">
    <source>
        <dbReference type="Pfam" id="PF00892"/>
    </source>
</evidence>
<dbReference type="EMBL" id="CP091521">
    <property type="protein sequence ID" value="UOP05745.1"/>
    <property type="molecule type" value="Genomic_DNA"/>
</dbReference>
<sequence length="304" mass="31412">MNQNPLLSPTAKGLLFAAGAAALNASIGIFSKILLAQGLNAQDIAFLKTAAAGVFLGALFVHKPFSRRQAPLCGRDKPRRMLWAQVALCAFLGIFTLFYFETAAYAHGHAANVVVVLMASAAVSALLFGRLWLGERITAAALAGTGAAVVGIALISWTGGGSAALSANAAVAGTGYGAFSVLVKKFGLNGGLRLTCAVMLLGALFLLPPFVQTMHPIHWNTNIIAALLGLALLPTILGFYCTTKALNCMSAAKVQVAELSEPLFAAAFAWLLLHETPNGGFWAGAAAIVSGIALMNGIFQGKKA</sequence>
<feature type="transmembrane region" description="Helical" evidence="6">
    <location>
        <begin position="82"/>
        <end position="100"/>
    </location>
</feature>
<feature type="domain" description="EamA" evidence="7">
    <location>
        <begin position="169"/>
        <end position="296"/>
    </location>
</feature>
<evidence type="ECO:0000256" key="3">
    <source>
        <dbReference type="ARBA" id="ARBA00022692"/>
    </source>
</evidence>
<evidence type="ECO:0000256" key="2">
    <source>
        <dbReference type="ARBA" id="ARBA00007362"/>
    </source>
</evidence>
<dbReference type="SUPFAM" id="SSF103481">
    <property type="entry name" value="Multidrug resistance efflux transporter EmrE"/>
    <property type="match status" value="2"/>
</dbReference>
<evidence type="ECO:0000256" key="1">
    <source>
        <dbReference type="ARBA" id="ARBA00004141"/>
    </source>
</evidence>
<evidence type="ECO:0000256" key="6">
    <source>
        <dbReference type="SAM" id="Phobius"/>
    </source>
</evidence>
<feature type="transmembrane region" description="Helical" evidence="6">
    <location>
        <begin position="106"/>
        <end position="128"/>
    </location>
</feature>
<accession>A0A8T9MY00</accession>
<dbReference type="InterPro" id="IPR050638">
    <property type="entry name" value="AA-Vitamin_Transporters"/>
</dbReference>
<protein>
    <submittedName>
        <fullName evidence="8">DMT family transporter</fullName>
    </submittedName>
</protein>
<dbReference type="Gene3D" id="1.10.3730.20">
    <property type="match status" value="1"/>
</dbReference>
<comment type="similarity">
    <text evidence="2">Belongs to the EamA transporter family.</text>
</comment>
<feature type="transmembrane region" description="Helical" evidence="6">
    <location>
        <begin position="137"/>
        <end position="157"/>
    </location>
</feature>
<keyword evidence="3 6" id="KW-0812">Transmembrane</keyword>
<evidence type="ECO:0000256" key="5">
    <source>
        <dbReference type="ARBA" id="ARBA00023136"/>
    </source>
</evidence>
<name>A0A8T9MY00_9NEIS</name>
<reference evidence="8" key="2">
    <citation type="submission" date="2024-09" db="EMBL/GenBank/DDBJ databases">
        <authorList>
            <person name="Veyrier F.J."/>
        </authorList>
    </citation>
    <scope>NUCLEOTIDE SEQUENCE</scope>
    <source>
        <strain evidence="8">17694</strain>
    </source>
</reference>
<keyword evidence="4 6" id="KW-1133">Transmembrane helix</keyword>
<dbReference type="Pfam" id="PF00892">
    <property type="entry name" value="EamA"/>
    <property type="match status" value="2"/>
</dbReference>
<feature type="domain" description="EamA" evidence="7">
    <location>
        <begin position="12"/>
        <end position="156"/>
    </location>
</feature>
<reference evidence="8" key="1">
    <citation type="journal article" date="2022" name="Res Sq">
        <title>Evolution of multicellular longitudinally dividing oral cavity symbionts (Neisseriaceae).</title>
        <authorList>
            <person name="Nyongesa S."/>
            <person name="Weber P."/>
            <person name="Bernet E."/>
            <person name="Pullido F."/>
            <person name="Nieckarz M."/>
            <person name="Delaby M."/>
            <person name="Nieves C."/>
            <person name="Viehboeck T."/>
            <person name="Krause N."/>
            <person name="Rivera-Millot A."/>
            <person name="Nakamura A."/>
            <person name="Vischer N."/>
            <person name="VanNieuwenhze M."/>
            <person name="Brun Y."/>
            <person name="Cava F."/>
            <person name="Bulgheresi S."/>
            <person name="Veyrier F."/>
        </authorList>
    </citation>
    <scope>NUCLEOTIDE SEQUENCE</scope>
    <source>
        <strain evidence="8">17694</strain>
    </source>
</reference>
<feature type="transmembrane region" description="Helical" evidence="6">
    <location>
        <begin position="279"/>
        <end position="299"/>
    </location>
</feature>
<feature type="transmembrane region" description="Helical" evidence="6">
    <location>
        <begin position="223"/>
        <end position="242"/>
    </location>
</feature>